<proteinExistence type="predicted"/>
<dbReference type="InterPro" id="IPR051548">
    <property type="entry name" value="Grx-like_ET"/>
</dbReference>
<evidence type="ECO:0000259" key="1">
    <source>
        <dbReference type="Pfam" id="PF00462"/>
    </source>
</evidence>
<keyword evidence="3" id="KW-1185">Reference proteome</keyword>
<evidence type="ECO:0000313" key="2">
    <source>
        <dbReference type="EMBL" id="MFD1836577.1"/>
    </source>
</evidence>
<name>A0ABW4Q0M5_9MICO</name>
<comment type="caution">
    <text evidence="2">The sequence shown here is derived from an EMBL/GenBank/DDBJ whole genome shotgun (WGS) entry which is preliminary data.</text>
</comment>
<dbReference type="Gene3D" id="3.40.30.10">
    <property type="entry name" value="Glutaredoxin"/>
    <property type="match status" value="1"/>
</dbReference>
<protein>
    <submittedName>
        <fullName evidence="2">Glutaredoxin family protein</fullName>
    </submittedName>
</protein>
<dbReference type="InterPro" id="IPR002109">
    <property type="entry name" value="Glutaredoxin"/>
</dbReference>
<dbReference type="EMBL" id="JBHUFL010000004">
    <property type="protein sequence ID" value="MFD1836577.1"/>
    <property type="molecule type" value="Genomic_DNA"/>
</dbReference>
<feature type="domain" description="Glutaredoxin" evidence="1">
    <location>
        <begin position="3"/>
        <end position="59"/>
    </location>
</feature>
<dbReference type="InterPro" id="IPR036249">
    <property type="entry name" value="Thioredoxin-like_sf"/>
</dbReference>
<dbReference type="PANTHER" id="PTHR34386">
    <property type="entry name" value="GLUTAREDOXIN"/>
    <property type="match status" value="1"/>
</dbReference>
<dbReference type="Pfam" id="PF00462">
    <property type="entry name" value="Glutaredoxin"/>
    <property type="match status" value="1"/>
</dbReference>
<dbReference type="RefSeq" id="WP_343906177.1">
    <property type="nucleotide sequence ID" value="NZ_BAAAIS010000004.1"/>
</dbReference>
<sequence>MRITVYSKPQCVQCDATQRTLRSVGADFTVVDLTEQPAALEYVTEDLGYSQAPVVVVEDGTGQHHWSGYNRDRLKAAAAA</sequence>
<dbReference type="Proteomes" id="UP001597280">
    <property type="component" value="Unassembled WGS sequence"/>
</dbReference>
<gene>
    <name evidence="2" type="ORF">ACFSDA_16055</name>
</gene>
<dbReference type="PROSITE" id="PS51354">
    <property type="entry name" value="GLUTAREDOXIN_2"/>
    <property type="match status" value="1"/>
</dbReference>
<dbReference type="CDD" id="cd02976">
    <property type="entry name" value="NrdH"/>
    <property type="match status" value="1"/>
</dbReference>
<dbReference type="PANTHER" id="PTHR34386:SF1">
    <property type="entry name" value="GLUTAREDOXIN-LIKE PROTEIN NRDH"/>
    <property type="match status" value="1"/>
</dbReference>
<evidence type="ECO:0000313" key="3">
    <source>
        <dbReference type="Proteomes" id="UP001597280"/>
    </source>
</evidence>
<organism evidence="2 3">
    <name type="scientific">Brachybacterium rhamnosum</name>
    <dbReference type="NCBI Taxonomy" id="173361"/>
    <lineage>
        <taxon>Bacteria</taxon>
        <taxon>Bacillati</taxon>
        <taxon>Actinomycetota</taxon>
        <taxon>Actinomycetes</taxon>
        <taxon>Micrococcales</taxon>
        <taxon>Dermabacteraceae</taxon>
        <taxon>Brachybacterium</taxon>
    </lineage>
</organism>
<dbReference type="SUPFAM" id="SSF52833">
    <property type="entry name" value="Thioredoxin-like"/>
    <property type="match status" value="1"/>
</dbReference>
<accession>A0ABW4Q0M5</accession>
<reference evidence="3" key="1">
    <citation type="journal article" date="2019" name="Int. J. Syst. Evol. Microbiol.">
        <title>The Global Catalogue of Microorganisms (GCM) 10K type strain sequencing project: providing services to taxonomists for standard genome sequencing and annotation.</title>
        <authorList>
            <consortium name="The Broad Institute Genomics Platform"/>
            <consortium name="The Broad Institute Genome Sequencing Center for Infectious Disease"/>
            <person name="Wu L."/>
            <person name="Ma J."/>
        </authorList>
    </citation>
    <scope>NUCLEOTIDE SEQUENCE [LARGE SCALE GENOMIC DNA]</scope>
    <source>
        <strain evidence="3">JCM 11650</strain>
    </source>
</reference>